<keyword evidence="4" id="KW-1185">Reference proteome</keyword>
<dbReference type="OrthoDB" id="2847449at2759"/>
<feature type="region of interest" description="Disordered" evidence="1">
    <location>
        <begin position="92"/>
        <end position="117"/>
    </location>
</feature>
<accession>A0A9Q3K956</accession>
<feature type="domain" description="Retroviral polymerase SH3-like" evidence="2">
    <location>
        <begin position="18"/>
        <end position="69"/>
    </location>
</feature>
<evidence type="ECO:0000256" key="1">
    <source>
        <dbReference type="SAM" id="MobiDB-lite"/>
    </source>
</evidence>
<proteinExistence type="predicted"/>
<feature type="compositionally biased region" description="Polar residues" evidence="1">
    <location>
        <begin position="92"/>
        <end position="101"/>
    </location>
</feature>
<reference evidence="3" key="1">
    <citation type="submission" date="2021-03" db="EMBL/GenBank/DDBJ databases">
        <title>Draft genome sequence of rust myrtle Austropuccinia psidii MF-1, a brazilian biotype.</title>
        <authorList>
            <person name="Quecine M.C."/>
            <person name="Pachon D.M.R."/>
            <person name="Bonatelli M.L."/>
            <person name="Correr F.H."/>
            <person name="Franceschini L.M."/>
            <person name="Leite T.F."/>
            <person name="Margarido G.R.A."/>
            <person name="Almeida C.A."/>
            <person name="Ferrarezi J.A."/>
            <person name="Labate C.A."/>
        </authorList>
    </citation>
    <scope>NUCLEOTIDE SEQUENCE</scope>
    <source>
        <strain evidence="3">MF-1</strain>
    </source>
</reference>
<sequence length="233" mass="26460">MYAERLWPGPLIFLNPSPQKQFVPRGKADILLGYGEGHQSFCILELEKGKVTVTHHVKFNDSIFPARLNQEKDSDDDSLTISGKLIIQNSNNSGLRINNDSPLEDNEKETLPTELPQPTETSIACDQVPNSSLAKTISNPFNAPKQVKGYIWSNEPIDKSKEVIGDFGDPQNICDEARRKKYTENFTELFHNDPKNYKEAMCHEDSNNWKQAISQELRNMDKHGFLSPISNRK</sequence>
<gene>
    <name evidence="3" type="ORF">O181_114810</name>
</gene>
<dbReference type="Pfam" id="PF25597">
    <property type="entry name" value="SH3_retrovirus"/>
    <property type="match status" value="1"/>
</dbReference>
<evidence type="ECO:0000313" key="4">
    <source>
        <dbReference type="Proteomes" id="UP000765509"/>
    </source>
</evidence>
<evidence type="ECO:0000313" key="3">
    <source>
        <dbReference type="EMBL" id="MBW0575095.1"/>
    </source>
</evidence>
<dbReference type="Proteomes" id="UP000765509">
    <property type="component" value="Unassembled WGS sequence"/>
</dbReference>
<dbReference type="EMBL" id="AVOT02095557">
    <property type="protein sequence ID" value="MBW0575095.1"/>
    <property type="molecule type" value="Genomic_DNA"/>
</dbReference>
<name>A0A9Q3K956_9BASI</name>
<dbReference type="InterPro" id="IPR057670">
    <property type="entry name" value="SH3_retrovirus"/>
</dbReference>
<protein>
    <recommendedName>
        <fullName evidence="2">Retroviral polymerase SH3-like domain-containing protein</fullName>
    </recommendedName>
</protein>
<evidence type="ECO:0000259" key="2">
    <source>
        <dbReference type="Pfam" id="PF25597"/>
    </source>
</evidence>
<comment type="caution">
    <text evidence="3">The sequence shown here is derived from an EMBL/GenBank/DDBJ whole genome shotgun (WGS) entry which is preliminary data.</text>
</comment>
<organism evidence="3 4">
    <name type="scientific">Austropuccinia psidii MF-1</name>
    <dbReference type="NCBI Taxonomy" id="1389203"/>
    <lineage>
        <taxon>Eukaryota</taxon>
        <taxon>Fungi</taxon>
        <taxon>Dikarya</taxon>
        <taxon>Basidiomycota</taxon>
        <taxon>Pucciniomycotina</taxon>
        <taxon>Pucciniomycetes</taxon>
        <taxon>Pucciniales</taxon>
        <taxon>Sphaerophragmiaceae</taxon>
        <taxon>Austropuccinia</taxon>
    </lineage>
</organism>
<dbReference type="AlphaFoldDB" id="A0A9Q3K956"/>